<keyword evidence="4 10" id="KW-1003">Cell membrane</keyword>
<dbReference type="EMBL" id="LT629736">
    <property type="protein sequence ID" value="SDS69673.1"/>
    <property type="molecule type" value="Genomic_DNA"/>
</dbReference>
<evidence type="ECO:0000313" key="12">
    <source>
        <dbReference type="EMBL" id="SDS69673.1"/>
    </source>
</evidence>
<evidence type="ECO:0000256" key="1">
    <source>
        <dbReference type="ARBA" id="ARBA00004377"/>
    </source>
</evidence>
<keyword evidence="8 11" id="KW-1133">Transmembrane helix</keyword>
<comment type="function">
    <text evidence="10">Inner membrane component of the type II secretion system required for the energy-dependent secretion of extracellular factors such as proteases and toxins from the periplasm.</text>
</comment>
<evidence type="ECO:0000256" key="9">
    <source>
        <dbReference type="ARBA" id="ARBA00023136"/>
    </source>
</evidence>
<dbReference type="OrthoDB" id="6120808at2"/>
<keyword evidence="3 10" id="KW-0813">Transport</keyword>
<evidence type="ECO:0000256" key="5">
    <source>
        <dbReference type="ARBA" id="ARBA00022519"/>
    </source>
</evidence>
<accession>A0A1H1UB79</accession>
<name>A0A1H1UB79_9GAMM</name>
<evidence type="ECO:0000256" key="10">
    <source>
        <dbReference type="PIRNR" id="PIRNR006291"/>
    </source>
</evidence>
<evidence type="ECO:0000313" key="13">
    <source>
        <dbReference type="Proteomes" id="UP000243207"/>
    </source>
</evidence>
<evidence type="ECO:0000256" key="2">
    <source>
        <dbReference type="ARBA" id="ARBA00010637"/>
    </source>
</evidence>
<dbReference type="GO" id="GO:0015627">
    <property type="term" value="C:type II protein secretion system complex"/>
    <property type="evidence" value="ECO:0007669"/>
    <property type="project" value="InterPro"/>
</dbReference>
<comment type="subcellular location">
    <subcellularLocation>
        <location evidence="1">Cell inner membrane</location>
        <topology evidence="1">Single-pass membrane protein</topology>
    </subcellularLocation>
</comment>
<evidence type="ECO:0000256" key="4">
    <source>
        <dbReference type="ARBA" id="ARBA00022475"/>
    </source>
</evidence>
<dbReference type="PIRSF" id="PIRSF006291">
    <property type="entry name" value="GspM"/>
    <property type="match status" value="1"/>
</dbReference>
<keyword evidence="6 11" id="KW-0812">Transmembrane</keyword>
<proteinExistence type="inferred from homology"/>
<evidence type="ECO:0000256" key="11">
    <source>
        <dbReference type="SAM" id="Phobius"/>
    </source>
</evidence>
<keyword evidence="5 10" id="KW-0997">Cell inner membrane</keyword>
<dbReference type="SUPFAM" id="SSF103054">
    <property type="entry name" value="General secretion pathway protein M, EpsM"/>
    <property type="match status" value="1"/>
</dbReference>
<evidence type="ECO:0000256" key="8">
    <source>
        <dbReference type="ARBA" id="ARBA00022989"/>
    </source>
</evidence>
<dbReference type="STRING" id="487184.SAMN05216421_2008"/>
<dbReference type="GO" id="GO:0005886">
    <property type="term" value="C:plasma membrane"/>
    <property type="evidence" value="ECO:0007669"/>
    <property type="project" value="UniProtKB-SubCell"/>
</dbReference>
<evidence type="ECO:0000256" key="6">
    <source>
        <dbReference type="ARBA" id="ARBA00022692"/>
    </source>
</evidence>
<keyword evidence="7 10" id="KW-0653">Protein transport</keyword>
<dbReference type="Proteomes" id="UP000243207">
    <property type="component" value="Chromosome I"/>
</dbReference>
<reference evidence="13" key="1">
    <citation type="submission" date="2016-10" db="EMBL/GenBank/DDBJ databases">
        <authorList>
            <person name="Varghese N."/>
            <person name="Submissions S."/>
        </authorList>
    </citation>
    <scope>NUCLEOTIDE SEQUENCE [LARGE SCALE GENOMIC DNA]</scope>
    <source>
        <strain evidence="13">NRRL B-51270</strain>
    </source>
</reference>
<organism evidence="12 13">
    <name type="scientific">Halopseudomonas xinjiangensis</name>
    <dbReference type="NCBI Taxonomy" id="487184"/>
    <lineage>
        <taxon>Bacteria</taxon>
        <taxon>Pseudomonadati</taxon>
        <taxon>Pseudomonadota</taxon>
        <taxon>Gammaproteobacteria</taxon>
        <taxon>Pseudomonadales</taxon>
        <taxon>Pseudomonadaceae</taxon>
        <taxon>Halopseudomonas</taxon>
    </lineage>
</organism>
<sequence length="160" mass="17276">MKTWWAGLAPRERAILAAGLAVLVVLMLWLLVWEPIAKSRAELRAEVATLSAELGWMEQVADRVRRKASQGSDAASAAAGGSVLTLVEVAANASGIKANIERVQPEGQGARLWFDQVGFDRLIAWLGQLEQRHGLKISQLAVDARGEAGMVSARVLVEPR</sequence>
<keyword evidence="9 10" id="KW-0472">Membrane</keyword>
<dbReference type="Pfam" id="PF04612">
    <property type="entry name" value="T2SSM"/>
    <property type="match status" value="1"/>
</dbReference>
<dbReference type="InterPro" id="IPR023229">
    <property type="entry name" value="T2SS_M_periplasmic_sf"/>
</dbReference>
<dbReference type="InterPro" id="IPR007690">
    <property type="entry name" value="T2SS_GspM"/>
</dbReference>
<evidence type="ECO:0000256" key="3">
    <source>
        <dbReference type="ARBA" id="ARBA00022448"/>
    </source>
</evidence>
<dbReference type="RefSeq" id="WP_093394001.1">
    <property type="nucleotide sequence ID" value="NZ_LT629736.1"/>
</dbReference>
<dbReference type="AlphaFoldDB" id="A0A1H1UB79"/>
<keyword evidence="13" id="KW-1185">Reference proteome</keyword>
<dbReference type="Gene3D" id="3.30.1360.100">
    <property type="entry name" value="General secretion pathway protein M, EpsM"/>
    <property type="match status" value="1"/>
</dbReference>
<dbReference type="GO" id="GO:0015628">
    <property type="term" value="P:protein secretion by the type II secretion system"/>
    <property type="evidence" value="ECO:0007669"/>
    <property type="project" value="InterPro"/>
</dbReference>
<feature type="transmembrane region" description="Helical" evidence="11">
    <location>
        <begin position="14"/>
        <end position="33"/>
    </location>
</feature>
<comment type="similarity">
    <text evidence="2 10">Belongs to the GSP M family.</text>
</comment>
<protein>
    <recommendedName>
        <fullName evidence="10">Type II secretion system protein M</fullName>
        <shortName evidence="10">T2SS protein M</shortName>
    </recommendedName>
    <alternativeName>
        <fullName evidence="10">General secretion pathway protein M</fullName>
    </alternativeName>
</protein>
<gene>
    <name evidence="12" type="ORF">SAMN05216421_2008</name>
</gene>
<evidence type="ECO:0000256" key="7">
    <source>
        <dbReference type="ARBA" id="ARBA00022927"/>
    </source>
</evidence>